<dbReference type="Proteomes" id="UP001597042">
    <property type="component" value="Unassembled WGS sequence"/>
</dbReference>
<dbReference type="InterPro" id="IPR036291">
    <property type="entry name" value="NAD(P)-bd_dom_sf"/>
</dbReference>
<evidence type="ECO:0000259" key="3">
    <source>
        <dbReference type="PROSITE" id="PS51176"/>
    </source>
</evidence>
<sequence length="377" mass="39642">MSDSTAAPARASSTLASRVHGTVRIVGTGLLGASIGHALRARGVDVALADTSPAQLRLAIDYGAGRAARDDDMPTLIVVAVPPDVTADVIERELAAYPGAVVTDVASVKLEPLTDLRTRGVDLTHYIGSHPMAGRERGGAISARADIFIGRPWVVCRDGETPASDLALVEGLALDLGAMPIEMTPEEHDQAVALVSHVPQIVASVLAGRFIDAPDESLRLAGQGVRDTTRIAASAPELWVQILDANAAPVVDVLDKLADDLSAVARALRDPETPGARRAVAEAILRGNEGVERLPGKHGQNRRFEQVVVMVDDTSGQLGRLFGDLGDLDVNVEDLRLEHSPGAQFGLAEISVAPGVMHRAIDGLQDRGWKIASTTND</sequence>
<dbReference type="InterPro" id="IPR050812">
    <property type="entry name" value="Preph/Arog_dehydrog"/>
</dbReference>
<gene>
    <name evidence="4" type="ORF">ACFQZV_11005</name>
</gene>
<dbReference type="InterPro" id="IPR046826">
    <property type="entry name" value="PDH_N"/>
</dbReference>
<dbReference type="PANTHER" id="PTHR21363:SF0">
    <property type="entry name" value="PREPHENATE DEHYDROGENASE [NADP(+)]"/>
    <property type="match status" value="1"/>
</dbReference>
<feature type="domain" description="Prephenate/arogenate dehydrogenase" evidence="3">
    <location>
        <begin position="21"/>
        <end position="298"/>
    </location>
</feature>
<dbReference type="PROSITE" id="PS51176">
    <property type="entry name" value="PDH_ADH"/>
    <property type="match status" value="1"/>
</dbReference>
<dbReference type="InterPro" id="IPR003099">
    <property type="entry name" value="Prephen_DH"/>
</dbReference>
<dbReference type="PANTHER" id="PTHR21363">
    <property type="entry name" value="PREPHENATE DEHYDROGENASE"/>
    <property type="match status" value="1"/>
</dbReference>
<dbReference type="RefSeq" id="WP_378749486.1">
    <property type="nucleotide sequence ID" value="NZ_JBHSSV010000001.1"/>
</dbReference>
<dbReference type="EC" id="1.3.1.12" evidence="4"/>
<dbReference type="Gene3D" id="3.40.50.720">
    <property type="entry name" value="NAD(P)-binding Rossmann-like Domain"/>
    <property type="match status" value="1"/>
</dbReference>
<evidence type="ECO:0000256" key="2">
    <source>
        <dbReference type="ARBA" id="ARBA00023002"/>
    </source>
</evidence>
<dbReference type="SUPFAM" id="SSF51735">
    <property type="entry name" value="NAD(P)-binding Rossmann-fold domains"/>
    <property type="match status" value="1"/>
</dbReference>
<evidence type="ECO:0000313" key="5">
    <source>
        <dbReference type="Proteomes" id="UP001597042"/>
    </source>
</evidence>
<dbReference type="EMBL" id="JBHTIM010000001">
    <property type="protein sequence ID" value="MFD0781821.1"/>
    <property type="molecule type" value="Genomic_DNA"/>
</dbReference>
<dbReference type="Pfam" id="PF02153">
    <property type="entry name" value="PDH_N"/>
    <property type="match status" value="1"/>
</dbReference>
<name>A0ABW2ZT27_9MICO</name>
<protein>
    <submittedName>
        <fullName evidence="4">Prephenate dehydrogenase</fullName>
        <ecNumber evidence="4">1.3.1.12</ecNumber>
    </submittedName>
</protein>
<comment type="similarity">
    <text evidence="1">Belongs to the prephenate/arogenate dehydrogenase family.</text>
</comment>
<organism evidence="4 5">
    <name type="scientific">Microbacterium koreense</name>
    <dbReference type="NCBI Taxonomy" id="323761"/>
    <lineage>
        <taxon>Bacteria</taxon>
        <taxon>Bacillati</taxon>
        <taxon>Actinomycetota</taxon>
        <taxon>Actinomycetes</taxon>
        <taxon>Micrococcales</taxon>
        <taxon>Microbacteriaceae</taxon>
        <taxon>Microbacterium</taxon>
    </lineage>
</organism>
<keyword evidence="5" id="KW-1185">Reference proteome</keyword>
<dbReference type="GO" id="GO:0008977">
    <property type="term" value="F:prephenate dehydrogenase (NAD+) activity"/>
    <property type="evidence" value="ECO:0007669"/>
    <property type="project" value="UniProtKB-EC"/>
</dbReference>
<dbReference type="InterPro" id="IPR046825">
    <property type="entry name" value="PDH_C"/>
</dbReference>
<accession>A0ABW2ZT27</accession>
<dbReference type="Pfam" id="PF20463">
    <property type="entry name" value="PDH_C"/>
    <property type="match status" value="1"/>
</dbReference>
<dbReference type="NCBIfam" id="NF005112">
    <property type="entry name" value="PRK06545.2-4"/>
    <property type="match status" value="1"/>
</dbReference>
<evidence type="ECO:0000256" key="1">
    <source>
        <dbReference type="ARBA" id="ARBA00007964"/>
    </source>
</evidence>
<reference evidence="5" key="1">
    <citation type="journal article" date="2019" name="Int. J. Syst. Evol. Microbiol.">
        <title>The Global Catalogue of Microorganisms (GCM) 10K type strain sequencing project: providing services to taxonomists for standard genome sequencing and annotation.</title>
        <authorList>
            <consortium name="The Broad Institute Genomics Platform"/>
            <consortium name="The Broad Institute Genome Sequencing Center for Infectious Disease"/>
            <person name="Wu L."/>
            <person name="Ma J."/>
        </authorList>
    </citation>
    <scope>NUCLEOTIDE SEQUENCE [LARGE SCALE GENOMIC DNA]</scope>
    <source>
        <strain evidence="5">CCUG 50754</strain>
    </source>
</reference>
<proteinExistence type="inferred from homology"/>
<keyword evidence="2 4" id="KW-0560">Oxidoreductase</keyword>
<evidence type="ECO:0000313" key="4">
    <source>
        <dbReference type="EMBL" id="MFD0781821.1"/>
    </source>
</evidence>
<dbReference type="Gene3D" id="1.10.3660.10">
    <property type="entry name" value="6-phosphogluconate dehydrogenase C-terminal like domain"/>
    <property type="match status" value="1"/>
</dbReference>
<dbReference type="SUPFAM" id="SSF48179">
    <property type="entry name" value="6-phosphogluconate dehydrogenase C-terminal domain-like"/>
    <property type="match status" value="1"/>
</dbReference>
<dbReference type="InterPro" id="IPR008927">
    <property type="entry name" value="6-PGluconate_DH-like_C_sf"/>
</dbReference>
<comment type="caution">
    <text evidence="4">The sequence shown here is derived from an EMBL/GenBank/DDBJ whole genome shotgun (WGS) entry which is preliminary data.</text>
</comment>
<dbReference type="NCBIfam" id="NF005111">
    <property type="entry name" value="PRK06545.2-3"/>
    <property type="match status" value="1"/>
</dbReference>